<dbReference type="EMBL" id="CM051395">
    <property type="protein sequence ID" value="KAJ4726088.1"/>
    <property type="molecule type" value="Genomic_DNA"/>
</dbReference>
<sequence>MDVNIGLLSERLRRLLVGEEGTLRDAAKERIQNLQTEIEIVSLLLRDHVSRFTWILFINQAGQGSVCSDIVAIMKEINDFVRKSDKFFDTFIVGVMHQKDESSSTEACNAFLGLQSKIIDIKQQMQQVQTRCSSINDAIKPIETQAKDAWSTSASGSEETNKVGLEDKMEELLDVLIVGGQAQLSVVAIVDGNGLEKTALATEAYNNDFVKNYFDSRAWVSMDINFRTMLDSILKSVMPPSALTEIMDKDSELKITTLHDYLRDKRYLIVLDDVWNHDLWDKFRKALPDHQNGSRVLISLADIHILNSCRLENGDKIQLDLVPDGEPLRATYAGWPFVVLYYGSKSLKEKLNEMVCGPFEFLFFSASSLSLCLKLCCLYLPVFSEHSEISTRQLYQLWIAEGFIPDNSEATAEECLKKLIDAGFVQVKKRRPGGTIKGCYIPTIAFSTTREIAQLTEFLIIAVEGESWKNFKRTSILGQCHLANFDCEEICKKFKFLRLLDLGSLVLDHYPAAIENLFHLRYLRLNIPSLKSLPSSLGNLQNLYTLDMPSSYVDDTPDDIWKLHKLRHLNFGYIKLPAHPGKYCSTLEKLSFISALHASSCTPHILDRLPNLQSLQIYGNLSSYQTGMSRSLCRLLNLEYLKLVNESRMSQAQMVLAEYQFPPRLTHLSLSNTELKDDPMPILEKLTHLQVLKLKQNSYFGRKLACNSGGFPSLKILHLKSMLWLEEWTMETEAMPKLESLIVNPCAYLRRLPEELWRIKSFCKLELR</sequence>
<reference evidence="1 2" key="1">
    <citation type="journal article" date="2023" name="Science">
        <title>Complex scaffold remodeling in plant triterpene biosynthesis.</title>
        <authorList>
            <person name="De La Pena R."/>
            <person name="Hodgson H."/>
            <person name="Liu J.C."/>
            <person name="Stephenson M.J."/>
            <person name="Martin A.C."/>
            <person name="Owen C."/>
            <person name="Harkess A."/>
            <person name="Leebens-Mack J."/>
            <person name="Jimenez L.E."/>
            <person name="Osbourn A."/>
            <person name="Sattely E.S."/>
        </authorList>
    </citation>
    <scope>NUCLEOTIDE SEQUENCE [LARGE SCALE GENOMIC DNA]</scope>
    <source>
        <strain evidence="2">cv. JPN11</strain>
        <tissue evidence="1">Leaf</tissue>
    </source>
</reference>
<comment type="caution">
    <text evidence="1">The sequence shown here is derived from an EMBL/GenBank/DDBJ whole genome shotgun (WGS) entry which is preliminary data.</text>
</comment>
<dbReference type="Proteomes" id="UP001164539">
    <property type="component" value="Chromosome 2"/>
</dbReference>
<evidence type="ECO:0000313" key="2">
    <source>
        <dbReference type="Proteomes" id="UP001164539"/>
    </source>
</evidence>
<gene>
    <name evidence="1" type="ORF">OWV82_004850</name>
</gene>
<protein>
    <submittedName>
        <fullName evidence="1">Disease resistance protein CC-NBS-LRR class family</fullName>
    </submittedName>
</protein>
<proteinExistence type="predicted"/>
<name>A0ACC1YSF6_MELAZ</name>
<evidence type="ECO:0000313" key="1">
    <source>
        <dbReference type="EMBL" id="KAJ4726088.1"/>
    </source>
</evidence>
<accession>A0ACC1YSF6</accession>
<organism evidence="1 2">
    <name type="scientific">Melia azedarach</name>
    <name type="common">Chinaberry tree</name>
    <dbReference type="NCBI Taxonomy" id="155640"/>
    <lineage>
        <taxon>Eukaryota</taxon>
        <taxon>Viridiplantae</taxon>
        <taxon>Streptophyta</taxon>
        <taxon>Embryophyta</taxon>
        <taxon>Tracheophyta</taxon>
        <taxon>Spermatophyta</taxon>
        <taxon>Magnoliopsida</taxon>
        <taxon>eudicotyledons</taxon>
        <taxon>Gunneridae</taxon>
        <taxon>Pentapetalae</taxon>
        <taxon>rosids</taxon>
        <taxon>malvids</taxon>
        <taxon>Sapindales</taxon>
        <taxon>Meliaceae</taxon>
        <taxon>Melia</taxon>
    </lineage>
</organism>
<keyword evidence="2" id="KW-1185">Reference proteome</keyword>